<accession>A0ABR9FQL8</accession>
<keyword evidence="1" id="KW-1133">Transmembrane helix</keyword>
<dbReference type="Proteomes" id="UP000707245">
    <property type="component" value="Unassembled WGS sequence"/>
</dbReference>
<gene>
    <name evidence="2" type="ORF">EI167_17120</name>
</gene>
<organism evidence="2 3">
    <name type="scientific">Pseudoalteromonas prydzensis</name>
    <dbReference type="NCBI Taxonomy" id="182141"/>
    <lineage>
        <taxon>Bacteria</taxon>
        <taxon>Pseudomonadati</taxon>
        <taxon>Pseudomonadota</taxon>
        <taxon>Gammaproteobacteria</taxon>
        <taxon>Alteromonadales</taxon>
        <taxon>Pseudoalteromonadaceae</taxon>
        <taxon>Pseudoalteromonas</taxon>
    </lineage>
</organism>
<protein>
    <submittedName>
        <fullName evidence="2">Uncharacterized protein</fullName>
    </submittedName>
</protein>
<comment type="caution">
    <text evidence="2">The sequence shown here is derived from an EMBL/GenBank/DDBJ whole genome shotgun (WGS) entry which is preliminary data.</text>
</comment>
<feature type="transmembrane region" description="Helical" evidence="1">
    <location>
        <begin position="6"/>
        <end position="30"/>
    </location>
</feature>
<keyword evidence="1" id="KW-0472">Membrane</keyword>
<keyword evidence="1" id="KW-0812">Transmembrane</keyword>
<sequence>MPLTHLAGYSLIVLLIGTFASGILFSRISVKHINKNMEKDGVYPPSWDKGIGASVSFYIFAMFFERSRIPTPLFDGRFVAKYARPIDKIIGAVHLISVTGAGILMCIVSYFQSGS</sequence>
<feature type="transmembrane region" description="Helical" evidence="1">
    <location>
        <begin position="89"/>
        <end position="111"/>
    </location>
</feature>
<evidence type="ECO:0000313" key="3">
    <source>
        <dbReference type="Proteomes" id="UP000707245"/>
    </source>
</evidence>
<proteinExistence type="predicted"/>
<dbReference type="RefSeq" id="WP_192542611.1">
    <property type="nucleotide sequence ID" value="NZ_JBQDLW010000061.1"/>
</dbReference>
<evidence type="ECO:0000313" key="2">
    <source>
        <dbReference type="EMBL" id="MBE0459125.1"/>
    </source>
</evidence>
<keyword evidence="3" id="KW-1185">Reference proteome</keyword>
<name>A0ABR9FQL8_9GAMM</name>
<reference evidence="2 3" key="1">
    <citation type="submission" date="2020-07" db="EMBL/GenBank/DDBJ databases">
        <title>Halophilic bacteria isolated from french cheeses.</title>
        <authorList>
            <person name="Kothe C.I."/>
            <person name="Farah-Kraiem B."/>
            <person name="Renault P."/>
            <person name="Dridi B."/>
        </authorList>
    </citation>
    <scope>NUCLEOTIDE SEQUENCE [LARGE SCALE GENOMIC DNA]</scope>
    <source>
        <strain evidence="2 3">FME14</strain>
    </source>
</reference>
<dbReference type="EMBL" id="RRZA01000064">
    <property type="protein sequence ID" value="MBE0459125.1"/>
    <property type="molecule type" value="Genomic_DNA"/>
</dbReference>
<evidence type="ECO:0000256" key="1">
    <source>
        <dbReference type="SAM" id="Phobius"/>
    </source>
</evidence>